<keyword evidence="2" id="KW-1185">Reference proteome</keyword>
<evidence type="ECO:0000313" key="2">
    <source>
        <dbReference type="Proteomes" id="UP000014200"/>
    </source>
</evidence>
<dbReference type="AlphaFoldDB" id="R9I5F1"/>
<accession>R9I5F1</accession>
<reference evidence="1 2" key="1">
    <citation type="submission" date="2013-04" db="EMBL/GenBank/DDBJ databases">
        <title>The Genome Sequence of Bacteroides massiliensis dnLKV3.</title>
        <authorList>
            <consortium name="The Broad Institute Genomics Platform"/>
            <consortium name="The Broad Institute Genome Sequencing Center for Infectious Disease"/>
            <person name="Earl A."/>
            <person name="Xavier R."/>
            <person name="Kuhn K."/>
            <person name="Stappenbeck T."/>
            <person name="Walker B."/>
            <person name="Young S."/>
            <person name="Zeng Q."/>
            <person name="Gargeya S."/>
            <person name="Fitzgerald M."/>
            <person name="Haas B."/>
            <person name="Abouelleil A."/>
            <person name="Allen A.W."/>
            <person name="Alvarado L."/>
            <person name="Arachchi H.M."/>
            <person name="Berlin A.M."/>
            <person name="Chapman S.B."/>
            <person name="Gainer-Dewar J."/>
            <person name="Goldberg J."/>
            <person name="Griggs A."/>
            <person name="Gujja S."/>
            <person name="Hansen M."/>
            <person name="Howarth C."/>
            <person name="Imamovic A."/>
            <person name="Ireland A."/>
            <person name="Larimer J."/>
            <person name="McCowan C."/>
            <person name="Murphy C."/>
            <person name="Pearson M."/>
            <person name="Poon T.W."/>
            <person name="Priest M."/>
            <person name="Roberts A."/>
            <person name="Saif S."/>
            <person name="Shea T."/>
            <person name="Sisk P."/>
            <person name="Sykes S."/>
            <person name="Wortman J."/>
            <person name="Nusbaum C."/>
            <person name="Birren B."/>
        </authorList>
    </citation>
    <scope>NUCLEOTIDE SEQUENCE [LARGE SCALE GENOMIC DNA]</scope>
    <source>
        <strain evidence="2">dnLKV3</strain>
    </source>
</reference>
<gene>
    <name evidence="1" type="ORF">C802_03133</name>
</gene>
<proteinExistence type="predicted"/>
<dbReference type="EMBL" id="ASSP01000018">
    <property type="protein sequence ID" value="EOS11419.1"/>
    <property type="molecule type" value="Genomic_DNA"/>
</dbReference>
<evidence type="ECO:0000313" key="1">
    <source>
        <dbReference type="EMBL" id="EOS11419.1"/>
    </source>
</evidence>
<name>R9I5F1_9BACT</name>
<comment type="caution">
    <text evidence="1">The sequence shown here is derived from an EMBL/GenBank/DDBJ whole genome shotgun (WGS) entry which is preliminary data.</text>
</comment>
<protein>
    <submittedName>
        <fullName evidence="1">Uncharacterized protein</fullName>
    </submittedName>
</protein>
<sequence>MDLITKDSETTLVLFFFPRQGIGKRGVRGNELSPGIER</sequence>
<dbReference type="Proteomes" id="UP000014200">
    <property type="component" value="Unassembled WGS sequence"/>
</dbReference>
<dbReference type="HOGENOM" id="CLU_3324516_0_0_10"/>
<organism evidence="1 2">
    <name type="scientific">Phocaeicola sartorii</name>
    <dbReference type="NCBI Taxonomy" id="671267"/>
    <lineage>
        <taxon>Bacteria</taxon>
        <taxon>Pseudomonadati</taxon>
        <taxon>Bacteroidota</taxon>
        <taxon>Bacteroidia</taxon>
        <taxon>Bacteroidales</taxon>
        <taxon>Bacteroidaceae</taxon>
        <taxon>Phocaeicola</taxon>
    </lineage>
</organism>
<dbReference type="PATRIC" id="fig|1235788.3.peg.3222"/>